<dbReference type="RefSeq" id="WP_204659244.1">
    <property type="nucleotide sequence ID" value="NZ_CP056775.1"/>
</dbReference>
<sequence>MGNQAAFYQLIYGNEMLFRVAGETPQQPAPRKEPDTQPAPEVPVKTIAPPEPVQPVILFPELRHKVLVMVDEPAHAELLPEEAALLDNVLKAVGYSNATADLLNYKFLPGHDARAVLSGRTTNYFITFGVPLIRLHIDLMLVPYTPKLVEGIWFLLADPLVVVGADKNLKKKLWQALQLMFKPS</sequence>
<reference evidence="2 3" key="1">
    <citation type="submission" date="2020-06" db="EMBL/GenBank/DDBJ databases">
        <title>Dyadobacter sandarakinus sp. nov., isolated from the soil of the Arctic Yellow River Station.</title>
        <authorList>
            <person name="Zhang Y."/>
            <person name="Peng F."/>
        </authorList>
    </citation>
    <scope>NUCLEOTIDE SEQUENCE [LARGE SCALE GENOMIC DNA]</scope>
    <source>
        <strain evidence="2 3">Q3-56</strain>
    </source>
</reference>
<gene>
    <name evidence="2" type="ORF">HWI92_21840</name>
</gene>
<name>A0ABX7IEQ3_9BACT</name>
<dbReference type="EMBL" id="CP056775">
    <property type="protein sequence ID" value="QRR03366.1"/>
    <property type="molecule type" value="Genomic_DNA"/>
</dbReference>
<evidence type="ECO:0000313" key="2">
    <source>
        <dbReference type="EMBL" id="QRR03366.1"/>
    </source>
</evidence>
<evidence type="ECO:0000256" key="1">
    <source>
        <dbReference type="SAM" id="MobiDB-lite"/>
    </source>
</evidence>
<proteinExistence type="predicted"/>
<evidence type="ECO:0000313" key="3">
    <source>
        <dbReference type="Proteomes" id="UP000612680"/>
    </source>
</evidence>
<organism evidence="2 3">
    <name type="scientific">Dyadobacter sandarakinus</name>
    <dbReference type="NCBI Taxonomy" id="2747268"/>
    <lineage>
        <taxon>Bacteria</taxon>
        <taxon>Pseudomonadati</taxon>
        <taxon>Bacteroidota</taxon>
        <taxon>Cytophagia</taxon>
        <taxon>Cytophagales</taxon>
        <taxon>Spirosomataceae</taxon>
        <taxon>Dyadobacter</taxon>
    </lineage>
</organism>
<accession>A0ABX7IEQ3</accession>
<feature type="region of interest" description="Disordered" evidence="1">
    <location>
        <begin position="23"/>
        <end position="46"/>
    </location>
</feature>
<keyword evidence="3" id="KW-1185">Reference proteome</keyword>
<dbReference type="Proteomes" id="UP000612680">
    <property type="component" value="Chromosome"/>
</dbReference>
<protein>
    <submittedName>
        <fullName evidence="2">Uncharacterized protein</fullName>
    </submittedName>
</protein>